<evidence type="ECO:0000256" key="1">
    <source>
        <dbReference type="ARBA" id="ARBA00013201"/>
    </source>
</evidence>
<comment type="caution">
    <text evidence="6">The sequence shown here is derived from an EMBL/GenBank/DDBJ whole genome shotgun (WGS) entry which is preliminary data.</text>
</comment>
<organism evidence="6 7">
    <name type="scientific">Muntiacus muntjak</name>
    <name type="common">Barking deer</name>
    <name type="synonym">Indian muntjac</name>
    <dbReference type="NCBI Taxonomy" id="9888"/>
    <lineage>
        <taxon>Eukaryota</taxon>
        <taxon>Metazoa</taxon>
        <taxon>Chordata</taxon>
        <taxon>Craniata</taxon>
        <taxon>Vertebrata</taxon>
        <taxon>Euteleostomi</taxon>
        <taxon>Mammalia</taxon>
        <taxon>Eutheria</taxon>
        <taxon>Laurasiatheria</taxon>
        <taxon>Artiodactyla</taxon>
        <taxon>Ruminantia</taxon>
        <taxon>Pecora</taxon>
        <taxon>Cervidae</taxon>
        <taxon>Muntiacinae</taxon>
        <taxon>Muntiacus</taxon>
    </lineage>
</organism>
<dbReference type="Proteomes" id="UP000326458">
    <property type="component" value="Unassembled WGS sequence"/>
</dbReference>
<keyword evidence="3" id="KW-0442">Lipid degradation</keyword>
<dbReference type="Gene3D" id="3.40.50.1820">
    <property type="entry name" value="alpha/beta hydrolase"/>
    <property type="match status" value="1"/>
</dbReference>
<keyword evidence="4" id="KW-0443">Lipid metabolism</keyword>
<dbReference type="Pfam" id="PF03403">
    <property type="entry name" value="PAF-AH_p_II"/>
    <property type="match status" value="1"/>
</dbReference>
<dbReference type="EC" id="3.1.1.47" evidence="1"/>
<dbReference type="PANTHER" id="PTHR10272">
    <property type="entry name" value="PLATELET-ACTIVATING FACTOR ACETYLHYDROLASE"/>
    <property type="match status" value="1"/>
</dbReference>
<name>A0A5N3W532_MUNMU</name>
<keyword evidence="7" id="KW-1185">Reference proteome</keyword>
<dbReference type="GO" id="GO:0016042">
    <property type="term" value="P:lipid catabolic process"/>
    <property type="evidence" value="ECO:0007669"/>
    <property type="project" value="UniProtKB-KW"/>
</dbReference>
<reference evidence="6 7" key="1">
    <citation type="submission" date="2019-06" db="EMBL/GenBank/DDBJ databases">
        <title>Discovery of a novel chromosome fission-fusion reversal in muntjac.</title>
        <authorList>
            <person name="Mudd A.B."/>
            <person name="Bredeson J.V."/>
            <person name="Baum R."/>
            <person name="Hockemeyer D."/>
            <person name="Rokhsar D.S."/>
        </authorList>
    </citation>
    <scope>NUCLEOTIDE SEQUENCE [LARGE SCALE GENOMIC DNA]</scope>
    <source>
        <strain evidence="6">UTSW_UCB_Mm</strain>
        <tissue evidence="6">Fibroblast cell line</tissue>
    </source>
</reference>
<dbReference type="AlphaFoldDB" id="A0A5N3W532"/>
<keyword evidence="2" id="KW-0378">Hydrolase</keyword>
<dbReference type="PANTHER" id="PTHR10272:SF12">
    <property type="entry name" value="PLATELET-ACTIVATING FACTOR ACETYLHYDROLASE"/>
    <property type="match status" value="1"/>
</dbReference>
<feature type="signal peptide" evidence="5">
    <location>
        <begin position="1"/>
        <end position="21"/>
    </location>
</feature>
<evidence type="ECO:0000256" key="3">
    <source>
        <dbReference type="ARBA" id="ARBA00022963"/>
    </source>
</evidence>
<feature type="chain" id="PRO_5024376968" description="1-alkyl-2-acetylglycerophosphocholine esterase" evidence="5">
    <location>
        <begin position="22"/>
        <end position="236"/>
    </location>
</feature>
<evidence type="ECO:0000313" key="6">
    <source>
        <dbReference type="EMBL" id="KAB0356790.1"/>
    </source>
</evidence>
<accession>A0A5N3W532</accession>
<evidence type="ECO:0000313" key="7">
    <source>
        <dbReference type="Proteomes" id="UP000326458"/>
    </source>
</evidence>
<dbReference type="EMBL" id="VCEA01000001">
    <property type="protein sequence ID" value="KAB0356790.1"/>
    <property type="molecule type" value="Genomic_DNA"/>
</dbReference>
<gene>
    <name evidence="6" type="ORF">FD754_000946</name>
</gene>
<evidence type="ECO:0000256" key="5">
    <source>
        <dbReference type="SAM" id="SignalP"/>
    </source>
</evidence>
<dbReference type="GO" id="GO:0003847">
    <property type="term" value="F:1-alkyl-2-acetylglycerophosphocholine esterase activity"/>
    <property type="evidence" value="ECO:0007669"/>
    <property type="project" value="UniProtKB-EC"/>
</dbReference>
<protein>
    <recommendedName>
        <fullName evidence="1">1-alkyl-2-acetylglycerophosphocholine esterase</fullName>
        <ecNumber evidence="1">3.1.1.47</ecNumber>
    </recommendedName>
</protein>
<evidence type="ECO:0000256" key="4">
    <source>
        <dbReference type="ARBA" id="ARBA00023098"/>
    </source>
</evidence>
<sequence>MLPSKLHALFCLCTCLALVYPFDWQDLNPVAYIKSEAWVNNMQALMAAASIGQTKIPRGNGSYSVGCTDLMFNYTNKGTFLRLYYPSQDDGHSDTLWIPNKEYFLGLSKFLGTHWLVGKIMNLLFGSVTIPAAWNAPLRTGEKYPLIIFTHGLGAFRELGSHTGLKSAPFENHSPLLYPRMLLSLFHGRQNMKLRKVVVLGSDSEESVQLQGLPELCRQMEEGKSERVKDGREEHE</sequence>
<proteinExistence type="predicted"/>
<keyword evidence="5" id="KW-0732">Signal</keyword>
<dbReference type="InterPro" id="IPR029058">
    <property type="entry name" value="AB_hydrolase_fold"/>
</dbReference>
<evidence type="ECO:0000256" key="2">
    <source>
        <dbReference type="ARBA" id="ARBA00022801"/>
    </source>
</evidence>